<dbReference type="AlphaFoldDB" id="A0A653DZJ7"/>
<proteinExistence type="predicted"/>
<gene>
    <name evidence="1" type="ORF">PMYSY11_0768</name>
</gene>
<reference evidence="1" key="1">
    <citation type="submission" date="2019-02" db="EMBL/GenBank/DDBJ databases">
        <authorList>
            <consortium name="Genoscope - CEA"/>
            <person name="William W."/>
        </authorList>
    </citation>
    <scope>NUCLEOTIDE SEQUENCE [LARGE SCALE GENOMIC DNA]</scope>
    <source>
        <strain evidence="1">YSy11</strain>
    </source>
</reference>
<protein>
    <submittedName>
        <fullName evidence="1">Uncharacterized protein</fullName>
    </submittedName>
</protein>
<evidence type="ECO:0000313" key="1">
    <source>
        <dbReference type="EMBL" id="VEV95815.1"/>
    </source>
</evidence>
<sequence>MWAAMHAHKYQHSTVMTADVGKVFISFRVFAVDQRHFADDLHQFGIAGFAQFFDRGDAIFAFGDAQLNFDKLVIAQSAFKFGQNALGQSIVCHNQYRFQVVANRFVLFLLLLSERHNLTPTSDLVKNMAPSLPERSVTRPDIHCSHFLILIEVPRGPFQNKPALA</sequence>
<organism evidence="1">
    <name type="scientific">Pseudomonas marincola</name>
    <dbReference type="NCBI Taxonomy" id="437900"/>
    <lineage>
        <taxon>Bacteria</taxon>
        <taxon>Pseudomonadati</taxon>
        <taxon>Pseudomonadota</taxon>
        <taxon>Gammaproteobacteria</taxon>
        <taxon>Pseudomonadales</taxon>
        <taxon>Pseudomonadaceae</taxon>
        <taxon>Pseudomonas</taxon>
    </lineage>
</organism>
<accession>A0A653DZJ7</accession>
<name>A0A653DZJ7_9PSED</name>
<dbReference type="EMBL" id="LR215729">
    <property type="protein sequence ID" value="VEV95815.1"/>
    <property type="molecule type" value="Genomic_DNA"/>
</dbReference>